<feature type="region of interest" description="Disordered" evidence="1">
    <location>
        <begin position="55"/>
        <end position="113"/>
    </location>
</feature>
<protein>
    <submittedName>
        <fullName evidence="2">Uncharacterized protein</fullName>
    </submittedName>
</protein>
<comment type="caution">
    <text evidence="2">The sequence shown here is derived from an EMBL/GenBank/DDBJ whole genome shotgun (WGS) entry which is preliminary data.</text>
</comment>
<feature type="region of interest" description="Disordered" evidence="1">
    <location>
        <begin position="1"/>
        <end position="35"/>
    </location>
</feature>
<accession>A0AAW0I1E9</accession>
<dbReference type="AlphaFoldDB" id="A0AAW0I1E9"/>
<evidence type="ECO:0000313" key="2">
    <source>
        <dbReference type="EMBL" id="KAK7808188.1"/>
    </source>
</evidence>
<feature type="compositionally biased region" description="Polar residues" evidence="1">
    <location>
        <begin position="1"/>
        <end position="13"/>
    </location>
</feature>
<evidence type="ECO:0000256" key="1">
    <source>
        <dbReference type="SAM" id="MobiDB-lite"/>
    </source>
</evidence>
<dbReference type="Proteomes" id="UP001488838">
    <property type="component" value="Unassembled WGS sequence"/>
</dbReference>
<gene>
    <name evidence="2" type="ORF">U0070_016913</name>
</gene>
<evidence type="ECO:0000313" key="3">
    <source>
        <dbReference type="Proteomes" id="UP001488838"/>
    </source>
</evidence>
<dbReference type="EMBL" id="JBBHLL010000244">
    <property type="protein sequence ID" value="KAK7808188.1"/>
    <property type="molecule type" value="Genomic_DNA"/>
</dbReference>
<keyword evidence="3" id="KW-1185">Reference proteome</keyword>
<name>A0AAW0I1E9_MYOGA</name>
<feature type="compositionally biased region" description="Polar residues" evidence="1">
    <location>
        <begin position="85"/>
        <end position="107"/>
    </location>
</feature>
<organism evidence="2 3">
    <name type="scientific">Myodes glareolus</name>
    <name type="common">Bank vole</name>
    <name type="synonym">Clethrionomys glareolus</name>
    <dbReference type="NCBI Taxonomy" id="447135"/>
    <lineage>
        <taxon>Eukaryota</taxon>
        <taxon>Metazoa</taxon>
        <taxon>Chordata</taxon>
        <taxon>Craniata</taxon>
        <taxon>Vertebrata</taxon>
        <taxon>Euteleostomi</taxon>
        <taxon>Mammalia</taxon>
        <taxon>Eutheria</taxon>
        <taxon>Euarchontoglires</taxon>
        <taxon>Glires</taxon>
        <taxon>Rodentia</taxon>
        <taxon>Myomorpha</taxon>
        <taxon>Muroidea</taxon>
        <taxon>Cricetidae</taxon>
        <taxon>Arvicolinae</taxon>
        <taxon>Myodes</taxon>
    </lineage>
</organism>
<proteinExistence type="predicted"/>
<reference evidence="2 3" key="1">
    <citation type="journal article" date="2023" name="bioRxiv">
        <title>Conserved and derived expression patterns and positive selection on dental genes reveal complex evolutionary context of ever-growing rodent molars.</title>
        <authorList>
            <person name="Calamari Z.T."/>
            <person name="Song A."/>
            <person name="Cohen E."/>
            <person name="Akter M."/>
            <person name="Roy R.D."/>
            <person name="Hallikas O."/>
            <person name="Christensen M.M."/>
            <person name="Li P."/>
            <person name="Marangoni P."/>
            <person name="Jernvall J."/>
            <person name="Klein O.D."/>
        </authorList>
    </citation>
    <scope>NUCLEOTIDE SEQUENCE [LARGE SCALE GENOMIC DNA]</scope>
    <source>
        <strain evidence="2">V071</strain>
    </source>
</reference>
<sequence>MGISADDSTLSMDESQDKPGSVLAPGLPVKLRGGDLEKNSAYTLECRLLEGKCSGKQAMMQGRTSGGDRTARAQPKRRVKDVRTQENSANVSAATAGSTAPRPQSKSTDQHSGHCLGASEGCWENRATCAVLPRSPGKREIRNLPNVTLHIRTITSQESTRPSERYSGGPAPWDFEIRSTVQDPESSCLPVSAAGRGM</sequence>